<dbReference type="EMBL" id="CAJVPW010003017">
    <property type="protein sequence ID" value="CAG8516892.1"/>
    <property type="molecule type" value="Genomic_DNA"/>
</dbReference>
<organism evidence="1 2">
    <name type="scientific">Cetraspora pellucida</name>
    <dbReference type="NCBI Taxonomy" id="1433469"/>
    <lineage>
        <taxon>Eukaryota</taxon>
        <taxon>Fungi</taxon>
        <taxon>Fungi incertae sedis</taxon>
        <taxon>Mucoromycota</taxon>
        <taxon>Glomeromycotina</taxon>
        <taxon>Glomeromycetes</taxon>
        <taxon>Diversisporales</taxon>
        <taxon>Gigasporaceae</taxon>
        <taxon>Cetraspora</taxon>
    </lineage>
</organism>
<protein>
    <submittedName>
        <fullName evidence="1">2328_t:CDS:1</fullName>
    </submittedName>
</protein>
<sequence length="78" mass="8979">NNKISKISGPLLFGLTLLSVKNIRQTLSLDCNPKICPFKDFSNSTKRCKVLKIAHQFEIKDERFDISFGKYDQKSENE</sequence>
<comment type="caution">
    <text evidence="1">The sequence shown here is derived from an EMBL/GenBank/DDBJ whole genome shotgun (WGS) entry which is preliminary data.</text>
</comment>
<feature type="non-terminal residue" evidence="1">
    <location>
        <position position="1"/>
    </location>
</feature>
<proteinExistence type="predicted"/>
<gene>
    <name evidence="1" type="ORF">SPELUC_LOCUS3741</name>
</gene>
<reference evidence="1" key="1">
    <citation type="submission" date="2021-06" db="EMBL/GenBank/DDBJ databases">
        <authorList>
            <person name="Kallberg Y."/>
            <person name="Tangrot J."/>
            <person name="Rosling A."/>
        </authorList>
    </citation>
    <scope>NUCLEOTIDE SEQUENCE</scope>
    <source>
        <strain evidence="1">28 12/20/2015</strain>
    </source>
</reference>
<name>A0ACA9LC31_9GLOM</name>
<dbReference type="Proteomes" id="UP000789366">
    <property type="component" value="Unassembled WGS sequence"/>
</dbReference>
<evidence type="ECO:0000313" key="1">
    <source>
        <dbReference type="EMBL" id="CAG8516892.1"/>
    </source>
</evidence>
<keyword evidence="2" id="KW-1185">Reference proteome</keyword>
<evidence type="ECO:0000313" key="2">
    <source>
        <dbReference type="Proteomes" id="UP000789366"/>
    </source>
</evidence>
<accession>A0ACA9LC31</accession>